<feature type="compositionally biased region" description="Basic and acidic residues" evidence="4">
    <location>
        <begin position="536"/>
        <end position="553"/>
    </location>
</feature>
<dbReference type="PROSITE" id="PS51858">
    <property type="entry name" value="PPPDE"/>
    <property type="match status" value="1"/>
</dbReference>
<dbReference type="VEuPathDB" id="CryptoDB:GNI_178290"/>
<dbReference type="PANTHER" id="PTHR12378">
    <property type="entry name" value="DESUMOYLATING ISOPEPTIDASE"/>
    <property type="match status" value="1"/>
</dbReference>
<evidence type="ECO:0000259" key="5">
    <source>
        <dbReference type="PROSITE" id="PS51858"/>
    </source>
</evidence>
<feature type="region of interest" description="Disordered" evidence="4">
    <location>
        <begin position="240"/>
        <end position="317"/>
    </location>
</feature>
<evidence type="ECO:0000313" key="6">
    <source>
        <dbReference type="EMBL" id="EZG43282.1"/>
    </source>
</evidence>
<evidence type="ECO:0000256" key="3">
    <source>
        <dbReference type="ARBA" id="ARBA00022801"/>
    </source>
</evidence>
<dbReference type="EMBL" id="AFNH02001342">
    <property type="protein sequence ID" value="EZG43282.1"/>
    <property type="molecule type" value="Genomic_DNA"/>
</dbReference>
<feature type="compositionally biased region" description="Basic and acidic residues" evidence="4">
    <location>
        <begin position="564"/>
        <end position="589"/>
    </location>
</feature>
<organism evidence="6 7">
    <name type="scientific">Gregarina niphandrodes</name>
    <name type="common">Septate eugregarine</name>
    <dbReference type="NCBI Taxonomy" id="110365"/>
    <lineage>
        <taxon>Eukaryota</taxon>
        <taxon>Sar</taxon>
        <taxon>Alveolata</taxon>
        <taxon>Apicomplexa</taxon>
        <taxon>Conoidasida</taxon>
        <taxon>Gregarinasina</taxon>
        <taxon>Eugregarinorida</taxon>
        <taxon>Gregarinidae</taxon>
        <taxon>Gregarina</taxon>
    </lineage>
</organism>
<feature type="compositionally biased region" description="Low complexity" evidence="4">
    <location>
        <begin position="246"/>
        <end position="259"/>
    </location>
</feature>
<keyword evidence="3" id="KW-0378">Hydrolase</keyword>
<evidence type="ECO:0000313" key="7">
    <source>
        <dbReference type="Proteomes" id="UP000019763"/>
    </source>
</evidence>
<feature type="compositionally biased region" description="Basic and acidic residues" evidence="4">
    <location>
        <begin position="261"/>
        <end position="282"/>
    </location>
</feature>
<keyword evidence="2" id="KW-0645">Protease</keyword>
<dbReference type="GO" id="GO:0008233">
    <property type="term" value="F:peptidase activity"/>
    <property type="evidence" value="ECO:0007669"/>
    <property type="project" value="UniProtKB-KW"/>
</dbReference>
<evidence type="ECO:0000256" key="2">
    <source>
        <dbReference type="ARBA" id="ARBA00022670"/>
    </source>
</evidence>
<sequence length="911" mass="98342">MRSSLSVADGMLAPLVEHDLALRPARAQNDSARHTLFHNHQLDLRSDSGGRGRAGERAARHMCARGRNASQPAGEGGWLVDQSAREAAREAATKEAAARAAAEAETAAAREALECSYLPDGWYCYGPPLNVKYAGDAGGGDRDQYIAQPGRFAQPQDARTAALERAREECCNCRDGYFARPARFRASGSLSLQPAPTHAKLRAEQAARQPFTGLTRAARDAQDIRPPKAVHDLKHDAAKTPNQVHQNQDNNKTQDTNQDAGNDHSQDDANDKRRTNATEPRSRPPPPHAEPPSLEDVPVAPAEHPPTAGNPSSAGVRKLTEYGSDRDAKNATGVAAKGAMYSGLSAVEPSGLDAGIYVGPSLIERRAAHKPEFGTAGENRGSHEEYSVFKDVNPQDLIDPDRRLLEHGLHLQGLNLSDAKDATRAFMKSFQAPETVLHASFDDAMNTTHPANLNDVDLYKARFEDNSPAARELRRQMNQLPHHDFVKQRSGHLAYTGAADHEAVQTDAHGESKKTFAALAKPVGSAATRTVPAAALREDAESREGVSALREDAVLESSVEEEDPPPREDMHHQFLKKGEGHLSSERLSHVEPNPTEGDSNATGDVKHTFDALAQPRTAVAAGFVTNARRGEPLDTDRYGNLHPVSQFSTDPQDAPEPEGHKDKGKAGQGGGQAGGDEQESTGDDVSRAEGRAGGSGQDVRRGDDAGSFGGGHRLHSSDDKVQLSVGGASPVAPSRGAPSPAFELTPKSEFDHDLALNSLESEGGPPSPMKKPGARMLSPFLLGENIRGIWHTGVEVFGKEYFFGGGIYKVPPGELAAMQLKQRRFLGTTRLSQYDFETFLVDLKPLFNHTTYNLLTWNCNHFSDMLMRFLVGRGIDPEIVNLGSKVQKTFMGRCLANCLMAVQPQDTSTIL</sequence>
<feature type="domain" description="PPPDE" evidence="5">
    <location>
        <begin position="752"/>
        <end position="900"/>
    </location>
</feature>
<reference evidence="6" key="1">
    <citation type="submission" date="2013-12" db="EMBL/GenBank/DDBJ databases">
        <authorList>
            <person name="Omoto C.K."/>
            <person name="Sibley D."/>
            <person name="Venepally P."/>
            <person name="Hadjithomas M."/>
            <person name="Karamycheva S."/>
            <person name="Brunk B."/>
            <person name="Roos D."/>
            <person name="Caler E."/>
            <person name="Lorenzi H."/>
        </authorList>
    </citation>
    <scope>NUCLEOTIDE SEQUENCE</scope>
</reference>
<dbReference type="AlphaFoldDB" id="A0A023AXD9"/>
<comment type="caution">
    <text evidence="6">The sequence shown here is derived from an EMBL/GenBank/DDBJ whole genome shotgun (WGS) entry which is preliminary data.</text>
</comment>
<dbReference type="RefSeq" id="XP_011133461.1">
    <property type="nucleotide sequence ID" value="XM_011135159.1"/>
</dbReference>
<dbReference type="InterPro" id="IPR008580">
    <property type="entry name" value="PPPDE_dom"/>
</dbReference>
<dbReference type="GeneID" id="22916032"/>
<dbReference type="SMART" id="SM01179">
    <property type="entry name" value="DUF862"/>
    <property type="match status" value="1"/>
</dbReference>
<gene>
    <name evidence="6" type="ORF">GNI_178290</name>
</gene>
<dbReference type="Pfam" id="PF05903">
    <property type="entry name" value="Peptidase_C97"/>
    <property type="match status" value="1"/>
</dbReference>
<accession>A0A023AXD9</accession>
<comment type="similarity">
    <text evidence="1">Belongs to the DeSI family.</text>
</comment>
<dbReference type="Gene3D" id="3.90.1720.30">
    <property type="entry name" value="PPPDE domains"/>
    <property type="match status" value="1"/>
</dbReference>
<dbReference type="PANTHER" id="PTHR12378:SF7">
    <property type="entry name" value="DESUMOYLATING ISOPEPTIDASE 1"/>
    <property type="match status" value="1"/>
</dbReference>
<feature type="compositionally biased region" description="Basic and acidic residues" evidence="4">
    <location>
        <begin position="630"/>
        <end position="639"/>
    </location>
</feature>
<dbReference type="OMA" id="YCIACEL"/>
<proteinExistence type="inferred from homology"/>
<keyword evidence="7" id="KW-1185">Reference proteome</keyword>
<dbReference type="GO" id="GO:0006508">
    <property type="term" value="P:proteolysis"/>
    <property type="evidence" value="ECO:0007669"/>
    <property type="project" value="UniProtKB-KW"/>
</dbReference>
<dbReference type="OrthoDB" id="21221at2759"/>
<dbReference type="eggNOG" id="KOG0324">
    <property type="taxonomic scope" value="Eukaryota"/>
</dbReference>
<feature type="region of interest" description="Disordered" evidence="4">
    <location>
        <begin position="630"/>
        <end position="745"/>
    </location>
</feature>
<feature type="region of interest" description="Disordered" evidence="4">
    <location>
        <begin position="534"/>
        <end position="604"/>
    </location>
</feature>
<dbReference type="Proteomes" id="UP000019763">
    <property type="component" value="Unassembled WGS sequence"/>
</dbReference>
<name>A0A023AXD9_GRENI</name>
<evidence type="ECO:0000256" key="1">
    <source>
        <dbReference type="ARBA" id="ARBA00008140"/>
    </source>
</evidence>
<protein>
    <submittedName>
        <fullName evidence="6">PPPDE peptidase domain protein</fullName>
    </submittedName>
</protein>
<evidence type="ECO:0000256" key="4">
    <source>
        <dbReference type="SAM" id="MobiDB-lite"/>
    </source>
</evidence>
<feature type="region of interest" description="Disordered" evidence="4">
    <location>
        <begin position="189"/>
        <end position="225"/>
    </location>
</feature>
<dbReference type="InterPro" id="IPR042266">
    <property type="entry name" value="PPPDE_sf"/>
</dbReference>
<dbReference type="GO" id="GO:0070646">
    <property type="term" value="P:protein modification by small protein removal"/>
    <property type="evidence" value="ECO:0007669"/>
    <property type="project" value="TreeGrafter"/>
</dbReference>